<sequence>MNKLLNMILKTKVHIVSLIILLSVTNILSGCEIQNKNKKVNVNSEQNIEFDKNKLLPIGSIVLLKDSDKKLMIVGRLQKQVGDEKEIEWDYSACLYPEGNLRPDSLFLFNSDVIEKVYFVGYEDEEEVKYSKKINEYRNNKK</sequence>
<dbReference type="HOGENOM" id="CLU_1812381_0_0_9"/>
<dbReference type="KEGG" id="cbk:CLL_A1651"/>
<dbReference type="PROSITE" id="PS51257">
    <property type="entry name" value="PROKAR_LIPOPROTEIN"/>
    <property type="match status" value="1"/>
</dbReference>
<dbReference type="Pfam" id="PF13780">
    <property type="entry name" value="DUF4176"/>
    <property type="match status" value="1"/>
</dbReference>
<name>B2TKW5_CLOBB</name>
<evidence type="ECO:0000313" key="1">
    <source>
        <dbReference type="EMBL" id="ACD24048.1"/>
    </source>
</evidence>
<reference evidence="1" key="1">
    <citation type="submission" date="2009-06" db="EMBL/GenBank/DDBJ databases">
        <authorList>
            <consortium name="US DOE Joint Genome Institute (JGI-PGF)"/>
            <person name="Lucas S."/>
            <person name="Copeland A."/>
            <person name="Lapidus A."/>
            <person name="Glavina del Rio T."/>
            <person name="Dalin E."/>
            <person name="Tice H."/>
            <person name="Bruce D."/>
            <person name="Goodwin L."/>
            <person name="Pitluck S."/>
            <person name="Kyrpides N."/>
            <person name="Mavromatis K."/>
            <person name="Ivanova N."/>
            <person name="Saunders E."/>
            <person name="Brettin T."/>
            <person name="Detter J.C."/>
            <person name="Han C."/>
            <person name="Larimer F."/>
            <person name="Land M."/>
            <person name="Hauser L."/>
            <person name="Markowitz V."/>
            <person name="Cheng J.-F."/>
            <person name="Hugenholtz P."/>
            <person name="Woyke T."/>
            <person name="Wu D."/>
            <person name="Gronow S."/>
            <person name="Klenk H.-P."/>
            <person name="Eisen J.A."/>
        </authorList>
    </citation>
    <scope>NUCLEOTIDE SEQUENCE</scope>
    <source>
        <strain evidence="1">Eklund 17B</strain>
    </source>
</reference>
<dbReference type="AlphaFoldDB" id="B2TKW5"/>
<organism evidence="1">
    <name type="scientific">Clostridium botulinum (strain Eklund 17B / Type B)</name>
    <dbReference type="NCBI Taxonomy" id="935198"/>
    <lineage>
        <taxon>Bacteria</taxon>
        <taxon>Bacillati</taxon>
        <taxon>Bacillota</taxon>
        <taxon>Clostridia</taxon>
        <taxon>Eubacteriales</taxon>
        <taxon>Clostridiaceae</taxon>
        <taxon>Clostridium</taxon>
    </lineage>
</organism>
<accession>B2TKW5</accession>
<dbReference type="EMBL" id="CP001056">
    <property type="protein sequence ID" value="ACD24048.1"/>
    <property type="molecule type" value="Genomic_DNA"/>
</dbReference>
<dbReference type="InterPro" id="IPR025233">
    <property type="entry name" value="DUF4176"/>
</dbReference>
<reference evidence="1" key="2">
    <citation type="submission" date="2009-08" db="EMBL/GenBank/DDBJ databases">
        <authorList>
            <person name="Shrivastava S."/>
            <person name="Brinkac L.M."/>
            <person name="Dodson R.J."/>
            <person name="Harkins D.M."/>
            <person name="Durkin A.S."/>
            <person name="Sutton G."/>
        </authorList>
    </citation>
    <scope>NUCLEOTIDE SEQUENCE</scope>
    <source>
        <strain evidence="1">Eklund 17B</strain>
    </source>
</reference>
<gene>
    <name evidence="1" type="ordered locus">CLL_A1651</name>
</gene>
<protein>
    <submittedName>
        <fullName evidence="1">Lipoprotein</fullName>
    </submittedName>
</protein>
<keyword evidence="1" id="KW-0449">Lipoprotein</keyword>
<proteinExistence type="predicted"/>